<name>A0A1H3B259_9FLAO</name>
<evidence type="ECO:0000313" key="2">
    <source>
        <dbReference type="Proteomes" id="UP000198569"/>
    </source>
</evidence>
<reference evidence="2" key="1">
    <citation type="submission" date="2016-10" db="EMBL/GenBank/DDBJ databases">
        <authorList>
            <person name="Varghese N."/>
            <person name="Submissions S."/>
        </authorList>
    </citation>
    <scope>NUCLEOTIDE SEQUENCE [LARGE SCALE GENOMIC DNA]</scope>
    <source>
        <strain evidence="2">DSM 15718</strain>
    </source>
</reference>
<organism evidence="1 2">
    <name type="scientific">Flavobacterium degerlachei</name>
    <dbReference type="NCBI Taxonomy" id="229203"/>
    <lineage>
        <taxon>Bacteria</taxon>
        <taxon>Pseudomonadati</taxon>
        <taxon>Bacteroidota</taxon>
        <taxon>Flavobacteriia</taxon>
        <taxon>Flavobacteriales</taxon>
        <taxon>Flavobacteriaceae</taxon>
        <taxon>Flavobacterium</taxon>
    </lineage>
</organism>
<dbReference type="Proteomes" id="UP000198569">
    <property type="component" value="Unassembled WGS sequence"/>
</dbReference>
<protein>
    <submittedName>
        <fullName evidence="1">Uncharacterized protein</fullName>
    </submittedName>
</protein>
<dbReference type="OrthoDB" id="9993531at2"/>
<gene>
    <name evidence="1" type="ORF">SAMN05444338_109129</name>
</gene>
<dbReference type="EMBL" id="FNMV01000009">
    <property type="protein sequence ID" value="SDX35768.1"/>
    <property type="molecule type" value="Genomic_DNA"/>
</dbReference>
<accession>A0A1H3B259</accession>
<dbReference type="RefSeq" id="WP_091432898.1">
    <property type="nucleotide sequence ID" value="NZ_FNMV01000009.1"/>
</dbReference>
<proteinExistence type="predicted"/>
<keyword evidence="2" id="KW-1185">Reference proteome</keyword>
<sequence>MQNSKTTVTLFEVKKAKIFIAKLKTAYQFLKSPKSFIVIDKEIRAVNVSSKEVGQQCEQIYHGLITVEIEKEEQRINAAIHQLVYLN</sequence>
<evidence type="ECO:0000313" key="1">
    <source>
        <dbReference type="EMBL" id="SDX35768.1"/>
    </source>
</evidence>
<dbReference type="AlphaFoldDB" id="A0A1H3B259"/>
<dbReference type="STRING" id="229203.SAMN05444338_109129"/>